<dbReference type="EMBL" id="JAMYQB010000003">
    <property type="protein sequence ID" value="MER9403727.1"/>
    <property type="molecule type" value="Genomic_DNA"/>
</dbReference>
<feature type="domain" description="Major facilitator superfamily (MFS) profile" evidence="5">
    <location>
        <begin position="7"/>
        <end position="388"/>
    </location>
</feature>
<feature type="transmembrane region" description="Helical" evidence="4">
    <location>
        <begin position="7"/>
        <end position="29"/>
    </location>
</feature>
<feature type="transmembrane region" description="Helical" evidence="4">
    <location>
        <begin position="210"/>
        <end position="231"/>
    </location>
</feature>
<dbReference type="PANTHER" id="PTHR23546:SF1">
    <property type="entry name" value="MEMBRANE PROTEIN"/>
    <property type="match status" value="1"/>
</dbReference>
<feature type="transmembrane region" description="Helical" evidence="4">
    <location>
        <begin position="280"/>
        <end position="298"/>
    </location>
</feature>
<keyword evidence="1 4" id="KW-0812">Transmembrane</keyword>
<proteinExistence type="predicted"/>
<dbReference type="Proteomes" id="UP001433071">
    <property type="component" value="Unassembled WGS sequence"/>
</dbReference>
<feature type="transmembrane region" description="Helical" evidence="4">
    <location>
        <begin position="304"/>
        <end position="325"/>
    </location>
</feature>
<dbReference type="InterPro" id="IPR036259">
    <property type="entry name" value="MFS_trans_sf"/>
</dbReference>
<evidence type="ECO:0000256" key="2">
    <source>
        <dbReference type="ARBA" id="ARBA00022989"/>
    </source>
</evidence>
<dbReference type="PANTHER" id="PTHR23546">
    <property type="entry name" value="TRANSPORT PROTEIN"/>
    <property type="match status" value="1"/>
</dbReference>
<feature type="transmembrane region" description="Helical" evidence="4">
    <location>
        <begin position="73"/>
        <end position="104"/>
    </location>
</feature>
<feature type="transmembrane region" description="Helical" evidence="4">
    <location>
        <begin position="139"/>
        <end position="160"/>
    </location>
</feature>
<feature type="transmembrane region" description="Helical" evidence="4">
    <location>
        <begin position="166"/>
        <end position="182"/>
    </location>
</feature>
<evidence type="ECO:0000313" key="7">
    <source>
        <dbReference type="Proteomes" id="UP001433071"/>
    </source>
</evidence>
<evidence type="ECO:0000259" key="5">
    <source>
        <dbReference type="PROSITE" id="PS50850"/>
    </source>
</evidence>
<evidence type="ECO:0000313" key="6">
    <source>
        <dbReference type="EMBL" id="MER9403727.1"/>
    </source>
</evidence>
<dbReference type="Gene3D" id="1.20.1250.20">
    <property type="entry name" value="MFS general substrate transporter like domains"/>
    <property type="match status" value="1"/>
</dbReference>
<name>A0ABV1YVI9_9HYPH</name>
<feature type="transmembrane region" description="Helical" evidence="4">
    <location>
        <begin position="365"/>
        <end position="385"/>
    </location>
</feature>
<accession>A0ABV1YVI9</accession>
<evidence type="ECO:0000256" key="3">
    <source>
        <dbReference type="ARBA" id="ARBA00023136"/>
    </source>
</evidence>
<dbReference type="InterPro" id="IPR020846">
    <property type="entry name" value="MFS_dom"/>
</dbReference>
<dbReference type="InterPro" id="IPR011701">
    <property type="entry name" value="MFS"/>
</dbReference>
<feature type="transmembrane region" description="Helical" evidence="4">
    <location>
        <begin position="41"/>
        <end position="61"/>
    </location>
</feature>
<keyword evidence="7" id="KW-1185">Reference proteome</keyword>
<sequence>MKHRSSLLRRLAIAVSAIGFGQSAFVSLVPLVMERLRLDTFAVGAATAVGAAAFLVGSPLWGRMGERLGHARLLRLLGLAMLAGQAVFAMLLIGGTGAALGIALLMLSRFVYGFAASGVMPTAQVWASRSVADDRRQAVLGLLGAGVSMGRLAGALPAAAAVLSPLLPPILFLFSPLLLWLAPGREQSGGQSDAKAADAGCGISPFDRRALPCLTIGLCLTLGFGQVQMVLGPMVQQRFALGAAQATTVTGLALMLVAIVMVLVQGLVVARLRLAERDSVVIGCVLVCAGMTMLAVTASHIVSAAALVVAAAGIALATPGYTAWLMKRLEPAEQGAAAGWLTSTHVLGQSIGALAGGFAFTLWPFAPLAGCAALALAAACLAAMLRKH</sequence>
<reference evidence="6 7" key="1">
    <citation type="journal article" date="2024" name="Proc. Natl. Acad. Sci. U.S.A.">
        <title>The evolutionary genomics of adaptation to stress in wild rhizobium bacteria.</title>
        <authorList>
            <person name="Kehlet-Delgado H."/>
            <person name="Montoya A.P."/>
            <person name="Jensen K.T."/>
            <person name="Wendlandt C.E."/>
            <person name="Dexheimer C."/>
            <person name="Roberts M."/>
            <person name="Torres Martinez L."/>
            <person name="Friesen M.L."/>
            <person name="Griffitts J.S."/>
            <person name="Porter S.S."/>
        </authorList>
    </citation>
    <scope>NUCLEOTIDE SEQUENCE [LARGE SCALE GENOMIC DNA]</scope>
    <source>
        <strain evidence="6 7">M0641</strain>
    </source>
</reference>
<keyword evidence="2 4" id="KW-1133">Transmembrane helix</keyword>
<feature type="transmembrane region" description="Helical" evidence="4">
    <location>
        <begin position="337"/>
        <end position="359"/>
    </location>
</feature>
<dbReference type="PROSITE" id="PS50850">
    <property type="entry name" value="MFS"/>
    <property type="match status" value="1"/>
</dbReference>
<organism evidence="6 7">
    <name type="scientific">Mesorhizobium caraganae</name>
    <dbReference type="NCBI Taxonomy" id="483206"/>
    <lineage>
        <taxon>Bacteria</taxon>
        <taxon>Pseudomonadati</taxon>
        <taxon>Pseudomonadota</taxon>
        <taxon>Alphaproteobacteria</taxon>
        <taxon>Hyphomicrobiales</taxon>
        <taxon>Phyllobacteriaceae</taxon>
        <taxon>Mesorhizobium</taxon>
    </lineage>
</organism>
<dbReference type="SUPFAM" id="SSF103473">
    <property type="entry name" value="MFS general substrate transporter"/>
    <property type="match status" value="1"/>
</dbReference>
<dbReference type="Pfam" id="PF07690">
    <property type="entry name" value="MFS_1"/>
    <property type="match status" value="1"/>
</dbReference>
<evidence type="ECO:0000256" key="1">
    <source>
        <dbReference type="ARBA" id="ARBA00022692"/>
    </source>
</evidence>
<feature type="transmembrane region" description="Helical" evidence="4">
    <location>
        <begin position="110"/>
        <end position="127"/>
    </location>
</feature>
<dbReference type="RefSeq" id="WP_352556813.1">
    <property type="nucleotide sequence ID" value="NZ_JAMYQB010000003.1"/>
</dbReference>
<feature type="transmembrane region" description="Helical" evidence="4">
    <location>
        <begin position="243"/>
        <end position="268"/>
    </location>
</feature>
<gene>
    <name evidence="6" type="ORF">NKI36_06645</name>
</gene>
<keyword evidence="3 4" id="KW-0472">Membrane</keyword>
<protein>
    <submittedName>
        <fullName evidence="6">MFS transporter</fullName>
    </submittedName>
</protein>
<comment type="caution">
    <text evidence="6">The sequence shown here is derived from an EMBL/GenBank/DDBJ whole genome shotgun (WGS) entry which is preliminary data.</text>
</comment>
<evidence type="ECO:0000256" key="4">
    <source>
        <dbReference type="SAM" id="Phobius"/>
    </source>
</evidence>